<evidence type="ECO:0000313" key="11">
    <source>
        <dbReference type="EMBL" id="GAC81271.1"/>
    </source>
</evidence>
<gene>
    <name evidence="11" type="ORF">GM1_031_00240</name>
</gene>
<dbReference type="InterPro" id="IPR051083">
    <property type="entry name" value="GrpII_Intron_Splice-Mob/Def"/>
</dbReference>
<keyword evidence="4" id="KW-0479">Metal-binding</keyword>
<keyword evidence="7" id="KW-0051">Antiviral defense</keyword>
<sequence>MGAGLSRPRRFTARETAMMAGAVAQRLMRVRGSDLGPEWTRPELTDLLMRVVSPADAEEVARAILEAFPAPPADPREAIRELIDAMCDGPFRFVADPDVSTPVFDVKRIADVEALAAWQNMSLPELDWFAARGRRSKRLPERLRHYRVWRIPKAHGGFRIIEAPKERLATAQRRILDDVLAAVPPHPAAHGFVRGRSAVSFAGPHSLHDTVVRIDLKHCFEHANYRRVKAVFTAIGYTPGVCEYLAALCTTTCAIDDAAQLDPFHAALLRERHLPQGAPTSPALLNLILRRMDIRIAGFAEKNRLTYTRYGDDLALSGDDIDPKLVTWVVSSIVHDEGFRVHPDKLRVMGDHQRQQLAGLVVNAGPRARRTDFDALKALLHNAVRDGGESQNREGRGDFRGYVYGRIGWVSTGSPTRRRKLMALAAQVDWSV</sequence>
<dbReference type="PROSITE" id="PS50878">
    <property type="entry name" value="RT_POL"/>
    <property type="match status" value="1"/>
</dbReference>
<dbReference type="CDD" id="cd03487">
    <property type="entry name" value="RT_Bac_retron_II"/>
    <property type="match status" value="1"/>
</dbReference>
<evidence type="ECO:0000259" key="10">
    <source>
        <dbReference type="PROSITE" id="PS50878"/>
    </source>
</evidence>
<evidence type="ECO:0000256" key="7">
    <source>
        <dbReference type="ARBA" id="ARBA00023118"/>
    </source>
</evidence>
<dbReference type="GO" id="GO:0046872">
    <property type="term" value="F:metal ion binding"/>
    <property type="evidence" value="ECO:0007669"/>
    <property type="project" value="UniProtKB-KW"/>
</dbReference>
<dbReference type="Proteomes" id="UP000035009">
    <property type="component" value="Unassembled WGS sequence"/>
</dbReference>
<comment type="similarity">
    <text evidence="8">Belongs to the bacterial reverse transcriptase family.</text>
</comment>
<keyword evidence="5" id="KW-0460">Magnesium</keyword>
<dbReference type="InterPro" id="IPR000477">
    <property type="entry name" value="RT_dom"/>
</dbReference>
<reference evidence="11 12" key="1">
    <citation type="submission" date="2013-02" db="EMBL/GenBank/DDBJ databases">
        <title>Whole genome shotgun sequence of Gordonia malaquae NBRC 108250.</title>
        <authorList>
            <person name="Yoshida I."/>
            <person name="Hosoyama A."/>
            <person name="Tsuchikane K."/>
            <person name="Ando Y."/>
            <person name="Baba S."/>
            <person name="Ohji S."/>
            <person name="Hamada M."/>
            <person name="Tamura T."/>
            <person name="Yamazoe A."/>
            <person name="Yamazaki S."/>
            <person name="Fujita N."/>
        </authorList>
    </citation>
    <scope>NUCLEOTIDE SEQUENCE [LARGE SCALE GENOMIC DNA]</scope>
    <source>
        <strain evidence="11 12">NBRC 108250</strain>
    </source>
</reference>
<dbReference type="OrthoDB" id="1550386at2"/>
<evidence type="ECO:0000313" key="12">
    <source>
        <dbReference type="Proteomes" id="UP000035009"/>
    </source>
</evidence>
<dbReference type="GO" id="GO:0051607">
    <property type="term" value="P:defense response to virus"/>
    <property type="evidence" value="ECO:0007669"/>
    <property type="project" value="UniProtKB-KW"/>
</dbReference>
<dbReference type="PRINTS" id="PR00866">
    <property type="entry name" value="RNADNAPOLMS"/>
</dbReference>
<comment type="catalytic activity">
    <reaction evidence="9">
        <text>DNA(n) + a 2'-deoxyribonucleoside 5'-triphosphate = DNA(n+1) + diphosphate</text>
        <dbReference type="Rhea" id="RHEA:22508"/>
        <dbReference type="Rhea" id="RHEA-COMP:17339"/>
        <dbReference type="Rhea" id="RHEA-COMP:17340"/>
        <dbReference type="ChEBI" id="CHEBI:33019"/>
        <dbReference type="ChEBI" id="CHEBI:61560"/>
        <dbReference type="ChEBI" id="CHEBI:173112"/>
        <dbReference type="EC" id="2.7.7.49"/>
    </reaction>
</comment>
<feature type="domain" description="Reverse transcriptase" evidence="10">
    <location>
        <begin position="132"/>
        <end position="362"/>
    </location>
</feature>
<dbReference type="PANTHER" id="PTHR34047:SF7">
    <property type="entry name" value="RNA-DIRECTED DNA POLYMERASE"/>
    <property type="match status" value="1"/>
</dbReference>
<accession>M3TIF1</accession>
<evidence type="ECO:0000256" key="2">
    <source>
        <dbReference type="ARBA" id="ARBA00022679"/>
    </source>
</evidence>
<evidence type="ECO:0000256" key="8">
    <source>
        <dbReference type="ARBA" id="ARBA00034120"/>
    </source>
</evidence>
<dbReference type="GO" id="GO:0003723">
    <property type="term" value="F:RNA binding"/>
    <property type="evidence" value="ECO:0007669"/>
    <property type="project" value="InterPro"/>
</dbReference>
<evidence type="ECO:0000256" key="3">
    <source>
        <dbReference type="ARBA" id="ARBA00022695"/>
    </source>
</evidence>
<evidence type="ECO:0000256" key="1">
    <source>
        <dbReference type="ARBA" id="ARBA00012493"/>
    </source>
</evidence>
<dbReference type="EC" id="2.7.7.49" evidence="1"/>
<dbReference type="GO" id="GO:0003964">
    <property type="term" value="F:RNA-directed DNA polymerase activity"/>
    <property type="evidence" value="ECO:0007669"/>
    <property type="project" value="UniProtKB-KW"/>
</dbReference>
<evidence type="ECO:0000256" key="4">
    <source>
        <dbReference type="ARBA" id="ARBA00022723"/>
    </source>
</evidence>
<protein>
    <recommendedName>
        <fullName evidence="1">RNA-directed DNA polymerase</fullName>
        <ecNumber evidence="1">2.7.7.49</ecNumber>
    </recommendedName>
</protein>
<proteinExistence type="inferred from homology"/>
<keyword evidence="6 11" id="KW-0695">RNA-directed DNA polymerase</keyword>
<dbReference type="PANTHER" id="PTHR34047">
    <property type="entry name" value="NUCLEAR INTRON MATURASE 1, MITOCHONDRIAL-RELATED"/>
    <property type="match status" value="1"/>
</dbReference>
<evidence type="ECO:0000256" key="5">
    <source>
        <dbReference type="ARBA" id="ARBA00022842"/>
    </source>
</evidence>
<comment type="caution">
    <text evidence="11">The sequence shown here is derived from an EMBL/GenBank/DDBJ whole genome shotgun (WGS) entry which is preliminary data.</text>
</comment>
<organism evidence="11 12">
    <name type="scientific">Gordonia malaquae NBRC 108250</name>
    <dbReference type="NCBI Taxonomy" id="1223542"/>
    <lineage>
        <taxon>Bacteria</taxon>
        <taxon>Bacillati</taxon>
        <taxon>Actinomycetota</taxon>
        <taxon>Actinomycetes</taxon>
        <taxon>Mycobacteriales</taxon>
        <taxon>Gordoniaceae</taxon>
        <taxon>Gordonia</taxon>
    </lineage>
</organism>
<dbReference type="InterPro" id="IPR043502">
    <property type="entry name" value="DNA/RNA_pol_sf"/>
</dbReference>
<dbReference type="AlphaFoldDB" id="M3TIF1"/>
<evidence type="ECO:0000256" key="9">
    <source>
        <dbReference type="ARBA" id="ARBA00048173"/>
    </source>
</evidence>
<keyword evidence="3" id="KW-0548">Nucleotidyltransferase</keyword>
<dbReference type="Pfam" id="PF00078">
    <property type="entry name" value="RVT_1"/>
    <property type="match status" value="1"/>
</dbReference>
<keyword evidence="12" id="KW-1185">Reference proteome</keyword>
<dbReference type="STRING" id="410332.SAMN04488550_1441"/>
<dbReference type="SUPFAM" id="SSF56672">
    <property type="entry name" value="DNA/RNA polymerases"/>
    <property type="match status" value="1"/>
</dbReference>
<dbReference type="eggNOG" id="COG3344">
    <property type="taxonomic scope" value="Bacteria"/>
</dbReference>
<evidence type="ECO:0000256" key="6">
    <source>
        <dbReference type="ARBA" id="ARBA00022918"/>
    </source>
</evidence>
<dbReference type="RefSeq" id="WP_008380902.1">
    <property type="nucleotide sequence ID" value="NZ_BAOP01000031.1"/>
</dbReference>
<keyword evidence="2" id="KW-0808">Transferase</keyword>
<dbReference type="InterPro" id="IPR000123">
    <property type="entry name" value="Reverse_transcriptase_msDNA"/>
</dbReference>
<dbReference type="EMBL" id="BAOP01000031">
    <property type="protein sequence ID" value="GAC81271.1"/>
    <property type="molecule type" value="Genomic_DNA"/>
</dbReference>
<name>M3TIF1_GORML</name>